<evidence type="ECO:0000256" key="6">
    <source>
        <dbReference type="PIRNR" id="PIRNR001589"/>
    </source>
</evidence>
<dbReference type="CDD" id="cd03766">
    <property type="entry name" value="Gn_AT_II_novel"/>
    <property type="match status" value="1"/>
</dbReference>
<dbReference type="InterPro" id="IPR017932">
    <property type="entry name" value="GATase_2_dom"/>
</dbReference>
<evidence type="ECO:0000259" key="9">
    <source>
        <dbReference type="PROSITE" id="PS51278"/>
    </source>
</evidence>
<dbReference type="InterPro" id="IPR006426">
    <property type="entry name" value="Asn_synth_AEB"/>
</dbReference>
<feature type="binding site" evidence="8">
    <location>
        <position position="265"/>
    </location>
    <ligand>
        <name>ATP</name>
        <dbReference type="ChEBI" id="CHEBI:30616"/>
    </ligand>
</feature>
<organism evidence="10 11">
    <name type="scientific">Cryphonectria parasitica (strain ATCC 38755 / EP155)</name>
    <dbReference type="NCBI Taxonomy" id="660469"/>
    <lineage>
        <taxon>Eukaryota</taxon>
        <taxon>Fungi</taxon>
        <taxon>Dikarya</taxon>
        <taxon>Ascomycota</taxon>
        <taxon>Pezizomycotina</taxon>
        <taxon>Sordariomycetes</taxon>
        <taxon>Sordariomycetidae</taxon>
        <taxon>Diaporthales</taxon>
        <taxon>Cryphonectriaceae</taxon>
        <taxon>Cryphonectria-Endothia species complex</taxon>
        <taxon>Cryphonectria</taxon>
    </lineage>
</organism>
<keyword evidence="3 6" id="KW-0067">ATP-binding</keyword>
<proteinExistence type="predicted"/>
<dbReference type="SUPFAM" id="SSF52402">
    <property type="entry name" value="Adenine nucleotide alpha hydrolases-like"/>
    <property type="match status" value="1"/>
</dbReference>
<keyword evidence="5 7" id="KW-0315">Glutamine amidotransferase</keyword>
<dbReference type="EMBL" id="MU032346">
    <property type="protein sequence ID" value="KAF3767013.1"/>
    <property type="molecule type" value="Genomic_DNA"/>
</dbReference>
<dbReference type="Pfam" id="PF00733">
    <property type="entry name" value="Asn_synthase"/>
    <property type="match status" value="1"/>
</dbReference>
<evidence type="ECO:0000256" key="8">
    <source>
        <dbReference type="PIRSR" id="PIRSR001589-2"/>
    </source>
</evidence>
<evidence type="ECO:0000256" key="4">
    <source>
        <dbReference type="ARBA" id="ARBA00022888"/>
    </source>
</evidence>
<feature type="active site" description="For GATase activity" evidence="7">
    <location>
        <position position="2"/>
    </location>
</feature>
<keyword evidence="1 7" id="KW-0028">Amino-acid biosynthesis</keyword>
<dbReference type="PANTHER" id="PTHR45937">
    <property type="entry name" value="ASPARAGINE SYNTHETASE DOMAIN-CONTAINING PROTEIN 1"/>
    <property type="match status" value="1"/>
</dbReference>
<feature type="binding site" evidence="8">
    <location>
        <position position="99"/>
    </location>
    <ligand>
        <name>L-glutamine</name>
        <dbReference type="ChEBI" id="CHEBI:58359"/>
    </ligand>
</feature>
<gene>
    <name evidence="10" type="ORF">M406DRAFT_251808</name>
</gene>
<dbReference type="SUPFAM" id="SSF56235">
    <property type="entry name" value="N-terminal nucleophile aminohydrolases (Ntn hydrolases)"/>
    <property type="match status" value="1"/>
</dbReference>
<evidence type="ECO:0000256" key="7">
    <source>
        <dbReference type="PIRSR" id="PIRSR001589-1"/>
    </source>
</evidence>
<evidence type="ECO:0000256" key="2">
    <source>
        <dbReference type="ARBA" id="ARBA00022741"/>
    </source>
</evidence>
<dbReference type="Proteomes" id="UP000803844">
    <property type="component" value="Unassembled WGS sequence"/>
</dbReference>
<protein>
    <recommendedName>
        <fullName evidence="9">Glutamine amidotransferase type-2 domain-containing protein</fullName>
    </recommendedName>
</protein>
<feature type="binding site" evidence="8">
    <location>
        <begin position="405"/>
        <end position="406"/>
    </location>
    <ligand>
        <name>ATP</name>
        <dbReference type="ChEBI" id="CHEBI:30616"/>
    </ligand>
</feature>
<dbReference type="GeneID" id="63833916"/>
<dbReference type="PANTHER" id="PTHR45937:SF1">
    <property type="entry name" value="ASPARAGINE SYNTHETASE DOMAIN-CONTAINING PROTEIN 1"/>
    <property type="match status" value="1"/>
</dbReference>
<keyword evidence="4 7" id="KW-0061">Asparagine biosynthesis</keyword>
<dbReference type="GO" id="GO:0005524">
    <property type="term" value="F:ATP binding"/>
    <property type="evidence" value="ECO:0007669"/>
    <property type="project" value="UniProtKB-KW"/>
</dbReference>
<dbReference type="OrthoDB" id="10252281at2759"/>
<dbReference type="RefSeq" id="XP_040777974.1">
    <property type="nucleotide sequence ID" value="XM_040916787.1"/>
</dbReference>
<dbReference type="AlphaFoldDB" id="A0A9P5CQA2"/>
<dbReference type="GO" id="GO:0006529">
    <property type="term" value="P:asparagine biosynthetic process"/>
    <property type="evidence" value="ECO:0007669"/>
    <property type="project" value="UniProtKB-KW"/>
</dbReference>
<dbReference type="Gene3D" id="3.40.50.620">
    <property type="entry name" value="HUPs"/>
    <property type="match status" value="1"/>
</dbReference>
<keyword evidence="2 6" id="KW-0547">Nucleotide-binding</keyword>
<evidence type="ECO:0000313" key="10">
    <source>
        <dbReference type="EMBL" id="KAF3767013.1"/>
    </source>
</evidence>
<dbReference type="InterPro" id="IPR014729">
    <property type="entry name" value="Rossmann-like_a/b/a_fold"/>
</dbReference>
<accession>A0A9P5CQA2</accession>
<dbReference type="Pfam" id="PF13537">
    <property type="entry name" value="GATase_7"/>
    <property type="match status" value="1"/>
</dbReference>
<dbReference type="InterPro" id="IPR001962">
    <property type="entry name" value="Asn_synthase"/>
</dbReference>
<evidence type="ECO:0000313" key="11">
    <source>
        <dbReference type="Proteomes" id="UP000803844"/>
    </source>
</evidence>
<dbReference type="PROSITE" id="PS51278">
    <property type="entry name" value="GATASE_TYPE_2"/>
    <property type="match status" value="1"/>
</dbReference>
<dbReference type="InterPro" id="IPR029055">
    <property type="entry name" value="Ntn_hydrolases_N"/>
</dbReference>
<keyword evidence="11" id="KW-1185">Reference proteome</keyword>
<dbReference type="GO" id="GO:0004066">
    <property type="term" value="F:asparagine synthase (glutamine-hydrolyzing) activity"/>
    <property type="evidence" value="ECO:0007669"/>
    <property type="project" value="InterPro"/>
</dbReference>
<comment type="caution">
    <text evidence="10">The sequence shown here is derived from an EMBL/GenBank/DDBJ whole genome shotgun (WGS) entry which is preliminary data.</text>
</comment>
<evidence type="ECO:0000256" key="3">
    <source>
        <dbReference type="ARBA" id="ARBA00022840"/>
    </source>
</evidence>
<dbReference type="Gene3D" id="3.60.20.10">
    <property type="entry name" value="Glutamine Phosphoribosylpyrophosphate, subunit 1, domain 1"/>
    <property type="match status" value="1"/>
</dbReference>
<name>A0A9P5CQA2_CRYP1</name>
<sequence>MCGIHAVISASKPIGIPANLQRCLCNRGPDHIATHETQLGSKADADAPTTRYLSFTSTVLALRGDHVARQPFVDPSSGSVLCWNGEAWRFRHHDVAGNDGEAIAGLLAGAVRRGETEREEAILKVLRSIDGPFAFVFFDKASKKLYFGRDRLGRRSLLFRRDGHQLVLSSVADSVDPQWKEVEADGIYVLDLGTDGFGGQACEFVSAIGRFNDSVPSKEAPLTVDSTSVTALRQHLTESLRLRVLNVFEPPGTESQQTPTKVAVLFSGGLDSTMIARMCHDLLPSDQGIDLINVAFENPRVAANAKKSMDQKSAESLDVYEACPDRGTGRKSFAEVQAVCPGRAWRLIAVSFPLVTSLIYPHNTEMDLSIACALYFAARGQGVAFTDATSTSSTPYTTTARVLLSGLGADELFGGYSRHAVAFLKQGYQGLVDELRLDVSRLGKRNLGRDDRAMSHWGREIRFPFLDEDLVRWAIGVPAWQKCDFGQPDGHVEPAKRVLRLLALEFGMMGVATEKKRAIQFGSRTAKMESGKVKGTTLLS</sequence>
<evidence type="ECO:0000256" key="1">
    <source>
        <dbReference type="ARBA" id="ARBA00022605"/>
    </source>
</evidence>
<feature type="domain" description="Glutamine amidotransferase type-2" evidence="9">
    <location>
        <begin position="2"/>
        <end position="201"/>
    </location>
</feature>
<dbReference type="PIRSF" id="PIRSF001589">
    <property type="entry name" value="Asn_synthetase_glu-h"/>
    <property type="match status" value="1"/>
</dbReference>
<dbReference type="InterPro" id="IPR051857">
    <property type="entry name" value="Asn_synthetase_domain"/>
</dbReference>
<evidence type="ECO:0000256" key="5">
    <source>
        <dbReference type="ARBA" id="ARBA00022962"/>
    </source>
</evidence>
<dbReference type="CDD" id="cd01991">
    <property type="entry name" value="Asn_synthase_B_C"/>
    <property type="match status" value="1"/>
</dbReference>
<reference evidence="10" key="1">
    <citation type="journal article" date="2020" name="Phytopathology">
        <title>Genome sequence of the chestnut blight fungus Cryphonectria parasitica EP155: A fundamental resource for an archetypical invasive plant pathogen.</title>
        <authorList>
            <person name="Crouch J.A."/>
            <person name="Dawe A."/>
            <person name="Aerts A."/>
            <person name="Barry K."/>
            <person name="Churchill A.C.L."/>
            <person name="Grimwood J."/>
            <person name="Hillman B."/>
            <person name="Milgroom M.G."/>
            <person name="Pangilinan J."/>
            <person name="Smith M."/>
            <person name="Salamov A."/>
            <person name="Schmutz J."/>
            <person name="Yadav J."/>
            <person name="Grigoriev I.V."/>
            <person name="Nuss D."/>
        </authorList>
    </citation>
    <scope>NUCLEOTIDE SEQUENCE</scope>
    <source>
        <strain evidence="10">EP155</strain>
    </source>
</reference>